<dbReference type="InterPro" id="IPR001876">
    <property type="entry name" value="Znf_RanBP2"/>
</dbReference>
<evidence type="ECO:0000256" key="13">
    <source>
        <dbReference type="SAM" id="MobiDB-lite"/>
    </source>
</evidence>
<protein>
    <recommendedName>
        <fullName evidence="18">Calpain-D</fullName>
    </recommendedName>
</protein>
<keyword evidence="6 12" id="KW-0863">Zinc-finger</keyword>
<dbReference type="InterPro" id="IPR036443">
    <property type="entry name" value="Znf_RanBP2_sf"/>
</dbReference>
<dbReference type="PRINTS" id="PR00704">
    <property type="entry name" value="CALPAIN"/>
</dbReference>
<dbReference type="InterPro" id="IPR022684">
    <property type="entry name" value="Calpain_cysteine_protease"/>
</dbReference>
<keyword evidence="4" id="KW-0479">Metal-binding</keyword>
<dbReference type="Gene3D" id="3.90.70.10">
    <property type="entry name" value="Cysteine proteinases"/>
    <property type="match status" value="1"/>
</dbReference>
<dbReference type="InterPro" id="IPR038765">
    <property type="entry name" value="Papain-like_cys_pep_sf"/>
</dbReference>
<dbReference type="AlphaFoldDB" id="A0A8W8KIU7"/>
<dbReference type="PROSITE" id="PS00139">
    <property type="entry name" value="THIOL_PROTEASE_CYS"/>
    <property type="match status" value="1"/>
</dbReference>
<dbReference type="Pfam" id="PF00641">
    <property type="entry name" value="Zn_ribbon_RanBP"/>
    <property type="match status" value="2"/>
</dbReference>
<evidence type="ECO:0000313" key="16">
    <source>
        <dbReference type="EnsemblMetazoa" id="G24101.1:cds"/>
    </source>
</evidence>
<feature type="domain" description="RanBP2-type" evidence="14">
    <location>
        <begin position="358"/>
        <end position="387"/>
    </location>
</feature>
<dbReference type="Pfam" id="PF00648">
    <property type="entry name" value="Peptidase_C2"/>
    <property type="match status" value="1"/>
</dbReference>
<evidence type="ECO:0000256" key="7">
    <source>
        <dbReference type="ARBA" id="ARBA00022801"/>
    </source>
</evidence>
<dbReference type="CDD" id="cd00044">
    <property type="entry name" value="CysPc"/>
    <property type="match status" value="1"/>
</dbReference>
<feature type="domain" description="RanBP2-type" evidence="14">
    <location>
        <begin position="548"/>
        <end position="577"/>
    </location>
</feature>
<feature type="compositionally biased region" description="Basic and acidic residues" evidence="13">
    <location>
        <begin position="418"/>
        <end position="504"/>
    </location>
</feature>
<dbReference type="InterPro" id="IPR001300">
    <property type="entry name" value="Peptidase_C2_calpain_cat"/>
</dbReference>
<evidence type="ECO:0000259" key="14">
    <source>
        <dbReference type="PROSITE" id="PS50199"/>
    </source>
</evidence>
<dbReference type="PANTHER" id="PTHR10183">
    <property type="entry name" value="CALPAIN"/>
    <property type="match status" value="1"/>
</dbReference>
<feature type="active site" evidence="10 11">
    <location>
        <position position="871"/>
    </location>
</feature>
<evidence type="ECO:0000256" key="5">
    <source>
        <dbReference type="ARBA" id="ARBA00022737"/>
    </source>
</evidence>
<dbReference type="Proteomes" id="UP000005408">
    <property type="component" value="Unassembled WGS sequence"/>
</dbReference>
<evidence type="ECO:0000256" key="6">
    <source>
        <dbReference type="ARBA" id="ARBA00022771"/>
    </source>
</evidence>
<evidence type="ECO:0008006" key="18">
    <source>
        <dbReference type="Google" id="ProtNLM"/>
    </source>
</evidence>
<dbReference type="PROSITE" id="PS50203">
    <property type="entry name" value="CALPAIN_CAT"/>
    <property type="match status" value="1"/>
</dbReference>
<keyword evidence="3 11" id="KW-0645">Protease</keyword>
<dbReference type="Gene3D" id="2.30.30.380">
    <property type="entry name" value="Zn-finger domain of Sec23/24"/>
    <property type="match status" value="2"/>
</dbReference>
<dbReference type="PROSITE" id="PS50199">
    <property type="entry name" value="ZF_RANBP2_2"/>
    <property type="match status" value="5"/>
</dbReference>
<dbReference type="InterPro" id="IPR000169">
    <property type="entry name" value="Pept_cys_AS"/>
</dbReference>
<evidence type="ECO:0000256" key="12">
    <source>
        <dbReference type="PROSITE-ProRule" id="PRU00322"/>
    </source>
</evidence>
<dbReference type="SUPFAM" id="SSF90209">
    <property type="entry name" value="Ran binding protein zinc finger-like"/>
    <property type="match status" value="3"/>
</dbReference>
<dbReference type="GO" id="GO:0008270">
    <property type="term" value="F:zinc ion binding"/>
    <property type="evidence" value="ECO:0007669"/>
    <property type="project" value="UniProtKB-KW"/>
</dbReference>
<keyword evidence="8 11" id="KW-0788">Thiol protease</keyword>
<dbReference type="Gene3D" id="4.10.1060.10">
    <property type="entry name" value="Zinc finger, RanBP2-type"/>
    <property type="match status" value="1"/>
</dbReference>
<comment type="similarity">
    <text evidence="1">Belongs to the peptidase C2 family.</text>
</comment>
<feature type="region of interest" description="Disordered" evidence="13">
    <location>
        <begin position="28"/>
        <end position="65"/>
    </location>
</feature>
<feature type="region of interest" description="Disordered" evidence="13">
    <location>
        <begin position="280"/>
        <end position="321"/>
    </location>
</feature>
<organism evidence="16 17">
    <name type="scientific">Magallana gigas</name>
    <name type="common">Pacific oyster</name>
    <name type="synonym">Crassostrea gigas</name>
    <dbReference type="NCBI Taxonomy" id="29159"/>
    <lineage>
        <taxon>Eukaryota</taxon>
        <taxon>Metazoa</taxon>
        <taxon>Spiralia</taxon>
        <taxon>Lophotrochozoa</taxon>
        <taxon>Mollusca</taxon>
        <taxon>Bivalvia</taxon>
        <taxon>Autobranchia</taxon>
        <taxon>Pteriomorphia</taxon>
        <taxon>Ostreida</taxon>
        <taxon>Ostreoidea</taxon>
        <taxon>Ostreidae</taxon>
        <taxon>Magallana</taxon>
    </lineage>
</organism>
<evidence type="ECO:0000259" key="15">
    <source>
        <dbReference type="PROSITE" id="PS50203"/>
    </source>
</evidence>
<dbReference type="GO" id="GO:0005737">
    <property type="term" value="C:cytoplasm"/>
    <property type="evidence" value="ECO:0007669"/>
    <property type="project" value="TreeGrafter"/>
</dbReference>
<dbReference type="GO" id="GO:0004198">
    <property type="term" value="F:calcium-dependent cysteine-type endopeptidase activity"/>
    <property type="evidence" value="ECO:0007669"/>
    <property type="project" value="InterPro"/>
</dbReference>
<dbReference type="FunFam" id="3.90.70.10:FF:000010">
    <property type="entry name" value="Calpain 15"/>
    <property type="match status" value="1"/>
</dbReference>
<evidence type="ECO:0000256" key="4">
    <source>
        <dbReference type="ARBA" id="ARBA00022723"/>
    </source>
</evidence>
<evidence type="ECO:0000256" key="3">
    <source>
        <dbReference type="ARBA" id="ARBA00022670"/>
    </source>
</evidence>
<reference evidence="16" key="1">
    <citation type="submission" date="2022-08" db="UniProtKB">
        <authorList>
            <consortium name="EnsemblMetazoa"/>
        </authorList>
    </citation>
    <scope>IDENTIFICATION</scope>
    <source>
        <strain evidence="16">05x7-T-G4-1.051#20</strain>
    </source>
</reference>
<evidence type="ECO:0000256" key="1">
    <source>
        <dbReference type="ARBA" id="ARBA00007623"/>
    </source>
</evidence>
<dbReference type="GO" id="GO:0006508">
    <property type="term" value="P:proteolysis"/>
    <property type="evidence" value="ECO:0007669"/>
    <property type="project" value="UniProtKB-KW"/>
</dbReference>
<feature type="region of interest" description="Disordered" evidence="13">
    <location>
        <begin position="194"/>
        <end position="242"/>
    </location>
</feature>
<feature type="active site" evidence="10 11">
    <location>
        <position position="689"/>
    </location>
</feature>
<keyword evidence="5" id="KW-0677">Repeat</keyword>
<evidence type="ECO:0000256" key="2">
    <source>
        <dbReference type="ARBA" id="ARBA00022553"/>
    </source>
</evidence>
<feature type="domain" description="Calpain catalytic" evidence="15">
    <location>
        <begin position="624"/>
        <end position="930"/>
    </location>
</feature>
<feature type="active site" evidence="10 11">
    <location>
        <position position="851"/>
    </location>
</feature>
<keyword evidence="17" id="KW-1185">Reference proteome</keyword>
<feature type="compositionally biased region" description="Basic and acidic residues" evidence="13">
    <location>
        <begin position="511"/>
        <end position="545"/>
    </location>
</feature>
<proteinExistence type="inferred from homology"/>
<keyword evidence="9" id="KW-0862">Zinc</keyword>
<evidence type="ECO:0000256" key="11">
    <source>
        <dbReference type="PROSITE-ProRule" id="PRU00239"/>
    </source>
</evidence>
<feature type="compositionally biased region" description="Basic and acidic residues" evidence="13">
    <location>
        <begin position="194"/>
        <end position="203"/>
    </location>
</feature>
<evidence type="ECO:0000256" key="8">
    <source>
        <dbReference type="ARBA" id="ARBA00022807"/>
    </source>
</evidence>
<evidence type="ECO:0000313" key="17">
    <source>
        <dbReference type="Proteomes" id="UP000005408"/>
    </source>
</evidence>
<evidence type="ECO:0000256" key="10">
    <source>
        <dbReference type="PIRSR" id="PIRSR622684-1"/>
    </source>
</evidence>
<dbReference type="SUPFAM" id="SSF54001">
    <property type="entry name" value="Cysteine proteinases"/>
    <property type="match status" value="1"/>
</dbReference>
<dbReference type="SMART" id="SM00547">
    <property type="entry name" value="ZnF_RBZ"/>
    <property type="match status" value="6"/>
</dbReference>
<feature type="domain" description="RanBP2-type" evidence="14">
    <location>
        <begin position="73"/>
        <end position="102"/>
    </location>
</feature>
<dbReference type="EnsemblMetazoa" id="G24101.1">
    <property type="protein sequence ID" value="G24101.1:cds"/>
    <property type="gene ID" value="G24101"/>
</dbReference>
<dbReference type="SMART" id="SM00230">
    <property type="entry name" value="CysPc"/>
    <property type="match status" value="1"/>
</dbReference>
<dbReference type="PANTHER" id="PTHR10183:SF382">
    <property type="entry name" value="CALPAIN-15"/>
    <property type="match status" value="1"/>
</dbReference>
<feature type="region of interest" description="Disordered" evidence="13">
    <location>
        <begin position="398"/>
        <end position="545"/>
    </location>
</feature>
<evidence type="ECO:0000256" key="9">
    <source>
        <dbReference type="ARBA" id="ARBA00022833"/>
    </source>
</evidence>
<feature type="domain" description="RanBP2-type" evidence="14">
    <location>
        <begin position="147"/>
        <end position="176"/>
    </location>
</feature>
<sequence>MVATRDFDVGDDGVNICQACHVPRKPNSVDKSKGAIPKTRVKRSKPITTRPSPVGGPGTSSQEPVIVDGEDVEDDVWKCGNCNMKNSGKVENCISCNENKFKEVIMINDDDEYVVKYNHCKGDDKGATEDGIGQSKDVTKNVIGQNEDKFWNCSKCTFKNSAKNKNCEVCQYPKEVKLPTLDSVSEFEAKKVEYPTTSKRGEPDGMESEIEVGGATANPPDPKPSVDAPSRKKLHHPRAKSDPVFIEDGREWTCPVCSFACNPSWCPKCSKCQKGEIPGGIPRGRAKTPNGKFPAITPQHNPIKKVHSSPRESPDSGKKEQKKDKGFWVCNRCTFHNPNVERMCKICGGRRSTSELDMSNYWSCDKCTLHNPVENASCAACGFKRNVSNLDPFFNVRTTPVSEPKTDSPRHVNKNAANRKEGSAKSDKMGNAKKLNSAERNKMQGKAGEKDKPSKEEDKVSKSAQEKTDNTPKSSLEKIKDKTPKSSLEKNKDKTPKSSLEKNKNKTPKSSLEKNKDKTPKSSLEKNKEKEKGKNKSLEKEKNKSLEKDKLWSCSQCTYKNPLKMADCQMCGSSKSHRKHFDPNLITLTRQPSSLMADIRKIEEDEALELWQHITLFCGQHNDHFVDDSFPPAPTSVFLNENKPFTKSYIQWLRPTEIAAPRHGDEKVKWAVCRTPLPDDISQGLLGNCWFLSALAVLAERPELVESIILTKDYCPQGAYQVRLCKDGKWQIVLIDDLLPCDHHKRLVFSQAKRKQLWVPLIEKAMAKLHGSYESLVAGKCLEGLATLTGAPCDNIELQPGPQKEEIDPNLIWAKLLSCRESRFLMGASCGGGNMKTEDKKYEEKGLRPRHAYSILDVKDIDGNRLLRLRNPWGRFSWNGDWSDDSARWANISTRAKQDLMLYGHTSGVFWMALDDVLKYFDSVDICKVRPDWRETRVEGTFPANAREVFKMVKLTVFYTTEVEVGVFQEGIRSNDNKNPADLCVLILRDSPNGVQAFGPLVACSNRQIKSFVGCNTMLEPGEYVVLPLTFNIWTLSTKPSERYSYVLSVHSSKAIMVEEIETRTQKYEYALSDAVIQLALAKGKCEGVRDTVSVYSLMHGWSGGLFVVENRCSDRSLHIKCDCVDSSNVVSTRCSLTTTDSVPPLHRQVIMVLSQLERSASYHLSRRLIHRMHWSATGLADWAAAGVNHDPPLTLHVEGLHAPRPL</sequence>
<accession>A0A8W8KIU7</accession>
<dbReference type="PROSITE" id="PS01358">
    <property type="entry name" value="ZF_RANBP2_1"/>
    <property type="match status" value="5"/>
</dbReference>
<feature type="compositionally biased region" description="Basic and acidic residues" evidence="13">
    <location>
        <begin position="309"/>
        <end position="321"/>
    </location>
</feature>
<keyword evidence="2" id="KW-0597">Phosphoprotein</keyword>
<keyword evidence="7 11" id="KW-0378">Hydrolase</keyword>
<feature type="domain" description="RanBP2-type" evidence="14">
    <location>
        <begin position="324"/>
        <end position="353"/>
    </location>
</feature>
<name>A0A8W8KIU7_MAGGI</name>